<gene>
    <name evidence="3" type="ORF">ROSEINA2194_00119</name>
</gene>
<proteinExistence type="inferred from homology"/>
<comment type="similarity">
    <text evidence="1">Belongs to the UPF0332 family.</text>
</comment>
<accession>C0FN25</accession>
<name>C0FN25_9FIRM</name>
<dbReference type="AlphaFoldDB" id="C0FN25"/>
<evidence type="ECO:0000256" key="1">
    <source>
        <dbReference type="ARBA" id="ARBA00038248"/>
    </source>
</evidence>
<protein>
    <submittedName>
        <fullName evidence="3">Putative toxin-antitoxin system, antitoxin component</fullName>
    </submittedName>
</protein>
<dbReference type="Pfam" id="PF05168">
    <property type="entry name" value="HEPN"/>
    <property type="match status" value="1"/>
</dbReference>
<dbReference type="Gene3D" id="1.20.120.330">
    <property type="entry name" value="Nucleotidyltransferases domain 2"/>
    <property type="match status" value="1"/>
</dbReference>
<dbReference type="PANTHER" id="PTHR36565">
    <property type="entry name" value="UPF0332 PROTEIN TM_1000"/>
    <property type="match status" value="1"/>
</dbReference>
<evidence type="ECO:0000313" key="3">
    <source>
        <dbReference type="EMBL" id="EEG96096.1"/>
    </source>
</evidence>
<dbReference type="eggNOG" id="COG1895">
    <property type="taxonomic scope" value="Bacteria"/>
</dbReference>
<dbReference type="InterPro" id="IPR052226">
    <property type="entry name" value="UPF0332_toxin"/>
</dbReference>
<dbReference type="EMBL" id="ACFY01000003">
    <property type="protein sequence ID" value="EEG96096.1"/>
    <property type="molecule type" value="Genomic_DNA"/>
</dbReference>
<reference evidence="3 4" key="1">
    <citation type="submission" date="2009-02" db="EMBL/GenBank/DDBJ databases">
        <authorList>
            <person name="Fulton L."/>
            <person name="Clifton S."/>
            <person name="Fulton B."/>
            <person name="Xu J."/>
            <person name="Minx P."/>
            <person name="Pepin K.H."/>
            <person name="Johnson M."/>
            <person name="Bhonagiri V."/>
            <person name="Nash W.E."/>
            <person name="Mardis E.R."/>
            <person name="Wilson R.K."/>
        </authorList>
    </citation>
    <scope>NUCLEOTIDE SEQUENCE [LARGE SCALE GENOMIC DNA]</scope>
    <source>
        <strain evidence="3 4">DSM 16841</strain>
    </source>
</reference>
<evidence type="ECO:0000259" key="2">
    <source>
        <dbReference type="Pfam" id="PF05168"/>
    </source>
</evidence>
<comment type="caution">
    <text evidence="3">The sequence shown here is derived from an EMBL/GenBank/DDBJ whole genome shotgun (WGS) entry which is preliminary data.</text>
</comment>
<sequence length="81" mass="9491">MAAARETLQVAQECFEGNHYKDAINRSYYAAFYAVKAVLALEERDFKRHKDVMAYFNQKYVAADVFPRDIGRKLARLQQNR</sequence>
<dbReference type="PANTHER" id="PTHR36565:SF1">
    <property type="entry name" value="UPF0332 PROTEIN TM_1000"/>
    <property type="match status" value="1"/>
</dbReference>
<feature type="domain" description="HEPN" evidence="2">
    <location>
        <begin position="3"/>
        <end position="80"/>
    </location>
</feature>
<organism evidence="3 4">
    <name type="scientific">Roseburia inulinivorans DSM 16841</name>
    <dbReference type="NCBI Taxonomy" id="622312"/>
    <lineage>
        <taxon>Bacteria</taxon>
        <taxon>Bacillati</taxon>
        <taxon>Bacillota</taxon>
        <taxon>Clostridia</taxon>
        <taxon>Lachnospirales</taxon>
        <taxon>Lachnospiraceae</taxon>
        <taxon>Roseburia</taxon>
    </lineage>
</organism>
<reference evidence="3 4" key="2">
    <citation type="submission" date="2009-03" db="EMBL/GenBank/DDBJ databases">
        <title>Draft genome sequence of Roseburia inulinivorans (DSM 16841).</title>
        <authorList>
            <person name="Sudarsanam P."/>
            <person name="Ley R."/>
            <person name="Guruge J."/>
            <person name="Turnbaugh P.J."/>
            <person name="Mahowald M."/>
            <person name="Liep D."/>
            <person name="Gordon J."/>
        </authorList>
    </citation>
    <scope>NUCLEOTIDE SEQUENCE [LARGE SCALE GENOMIC DNA]</scope>
    <source>
        <strain evidence="3 4">DSM 16841</strain>
    </source>
</reference>
<dbReference type="InterPro" id="IPR007842">
    <property type="entry name" value="HEPN_dom"/>
</dbReference>
<dbReference type="Proteomes" id="UP000003561">
    <property type="component" value="Unassembled WGS sequence"/>
</dbReference>
<evidence type="ECO:0000313" key="4">
    <source>
        <dbReference type="Proteomes" id="UP000003561"/>
    </source>
</evidence>